<dbReference type="EMBL" id="SACK01000007">
    <property type="protein sequence ID" value="RVT99762.1"/>
    <property type="molecule type" value="Genomic_DNA"/>
</dbReference>
<dbReference type="RefSeq" id="WP_127706390.1">
    <property type="nucleotide sequence ID" value="NZ_SACK01000007.1"/>
</dbReference>
<dbReference type="InterPro" id="IPR014917">
    <property type="entry name" value="DUF1800"/>
</dbReference>
<evidence type="ECO:0000313" key="3">
    <source>
        <dbReference type="Proteomes" id="UP000282759"/>
    </source>
</evidence>
<feature type="chain" id="PRO_5018698547" evidence="1">
    <location>
        <begin position="26"/>
        <end position="649"/>
    </location>
</feature>
<evidence type="ECO:0000313" key="2">
    <source>
        <dbReference type="EMBL" id="RVT99762.1"/>
    </source>
</evidence>
<proteinExistence type="predicted"/>
<evidence type="ECO:0000256" key="1">
    <source>
        <dbReference type="SAM" id="SignalP"/>
    </source>
</evidence>
<dbReference type="AlphaFoldDB" id="A0A3S2UKE5"/>
<dbReference type="Proteomes" id="UP000282759">
    <property type="component" value="Unassembled WGS sequence"/>
</dbReference>
<reference evidence="2 3" key="1">
    <citation type="submission" date="2019-01" db="EMBL/GenBank/DDBJ databases">
        <authorList>
            <person name="Chen W.-M."/>
        </authorList>
    </citation>
    <scope>NUCLEOTIDE SEQUENCE [LARGE SCALE GENOMIC DNA]</scope>
    <source>
        <strain evidence="2 3">YBJ-36</strain>
    </source>
</reference>
<sequence>MKVSVKKKCFAVAILIIFASSSSFDINHRAVNYATKFPFQSAGLNERQAAVHLLSRFTYGVTTDQIDAVVKTGLEDWFKQQLNGNLPDDSLNHLISNMDAVVMTNTQLITKYPRMSQIIKLAVRDGVIEKDLIKADNVKSRALLLNYLHQKDMGTQQELFQQFISQKILRAAYSQNQLQEVMTDFWFNHFNVSITKGQCAIFIPAYERDVIRPNALGKFKTLLIATAKSPAMLLYLDNFSSSSSNITDIKPISNRKRKELVAGLDKKLDTVDSKKINEYKNLKPQNVRGLNENYAREVMELHTLGVAGGYTQRDVTQAALILTGWTIYPIGDEANSNGIRRLMNGLRPEQLDNEGYVHDGDFLFTPSRHDKGKKNVLGEQFGPDNGYQEGIKLLTMLAGHSSTAKFICKKLAIRFVSDNPPKTLINRMATTFKLKDGDIKEVLLTMVSSPEFWSTNSVRQKIKSPFELAIGATRTLNAKIIQPYQLYSWISKMGEKRYYYQAPTGFPDKGNYWINAGSLLTRMNFSIALASNRIPGVKVDLPALNNYHEFGNQQNALIHYSKIILPERNLSETIKRITPILNNSQFTRKVEQRNPIMIKSEIQSKATGHTIYENAEAKKNKDIQPNAGNNSILSELVGLILGSPEYQRR</sequence>
<protein>
    <submittedName>
        <fullName evidence="2">DUF1800 domain-containing protein</fullName>
    </submittedName>
</protein>
<comment type="caution">
    <text evidence="2">The sequence shown here is derived from an EMBL/GenBank/DDBJ whole genome shotgun (WGS) entry which is preliminary data.</text>
</comment>
<keyword evidence="3" id="KW-1185">Reference proteome</keyword>
<organism evidence="2 3">
    <name type="scientific">Mucilaginibacter limnophilus</name>
    <dbReference type="NCBI Taxonomy" id="1932778"/>
    <lineage>
        <taxon>Bacteria</taxon>
        <taxon>Pseudomonadati</taxon>
        <taxon>Bacteroidota</taxon>
        <taxon>Sphingobacteriia</taxon>
        <taxon>Sphingobacteriales</taxon>
        <taxon>Sphingobacteriaceae</taxon>
        <taxon>Mucilaginibacter</taxon>
    </lineage>
</organism>
<accession>A0A3S2UKE5</accession>
<feature type="signal peptide" evidence="1">
    <location>
        <begin position="1"/>
        <end position="25"/>
    </location>
</feature>
<gene>
    <name evidence="2" type="ORF">EOD41_15060</name>
</gene>
<dbReference type="Pfam" id="PF08811">
    <property type="entry name" value="DUF1800"/>
    <property type="match status" value="1"/>
</dbReference>
<keyword evidence="1" id="KW-0732">Signal</keyword>
<dbReference type="OrthoDB" id="9772295at2"/>
<name>A0A3S2UKE5_9SPHI</name>